<dbReference type="InterPro" id="IPR001119">
    <property type="entry name" value="SLH_dom"/>
</dbReference>
<feature type="domain" description="SLH" evidence="3">
    <location>
        <begin position="72"/>
        <end position="136"/>
    </location>
</feature>
<dbReference type="PROSITE" id="PS51272">
    <property type="entry name" value="SLH"/>
    <property type="match status" value="1"/>
</dbReference>
<dbReference type="Pfam" id="PF00395">
    <property type="entry name" value="SLH"/>
    <property type="match status" value="1"/>
</dbReference>
<protein>
    <submittedName>
        <fullName evidence="4">Carbohydrate porin</fullName>
    </submittedName>
</protein>
<sequence>MGTFCSENRANELHLHTRKLLASRQRSIAGGDSIHISKEVISAPFDFPTTSVQTREDISQQLTPILEGQVTSVSQLKDVQPSDWAFDALQSLIERYGVIAGYPDNTFRGNKAMTRYEFAAALNACLERVNELVAQGTMSSVSQDDLVILQRLQIEFAAELSTLQGRVDKLEAHTSFLEANQFSTTTKLTGLVVLALTGGGFSGDRIIDVTGREITTENPNATLLYRATLDLTTSFSGTDLLTIWMEIGSNGPDDNAAGFLEPSFGSVLDYSAKPPVEQFGLSRLHYTFSPLKDVKVSFGPLIALTDYVDSNSYANVSFSDFSTQALINNYILLPVQGLGGGAAITWNPSDGAFTLRAAYVASTANEPTSSNSSFVPGIFPLGYILYPNARSDRGLFQDPYQGVVELEYAPSNAFKLRLQYTGGSVLNGQFDALGANLELRLSERVAVFGRYGYGNYKNTAFGDINPSYWMAGIAFPDLFVPGAKSGIAVGQPFIANELGNATQTNIEAFYNFPVSDSIRITPVVQAIVNPANQGDNGTIITGTLRTVFSF</sequence>
<evidence type="ECO:0000259" key="3">
    <source>
        <dbReference type="PROSITE" id="PS51272"/>
    </source>
</evidence>
<dbReference type="InterPro" id="IPR038673">
    <property type="entry name" value="OprB_sf"/>
</dbReference>
<reference evidence="4 5" key="1">
    <citation type="journal article" date="2020" name="ISME J.">
        <title>Comparative genomics reveals insights into cyanobacterial evolution and habitat adaptation.</title>
        <authorList>
            <person name="Chen M.Y."/>
            <person name="Teng W.K."/>
            <person name="Zhao L."/>
            <person name="Hu C.X."/>
            <person name="Zhou Y.K."/>
            <person name="Han B.P."/>
            <person name="Song L.R."/>
            <person name="Shu W.S."/>
        </authorList>
    </citation>
    <scope>NUCLEOTIDE SEQUENCE [LARGE SCALE GENOMIC DNA]</scope>
    <source>
        <strain evidence="4 5">FACHB-252</strain>
    </source>
</reference>
<comment type="caution">
    <text evidence="4">The sequence shown here is derived from an EMBL/GenBank/DDBJ whole genome shotgun (WGS) entry which is preliminary data.</text>
</comment>
<dbReference type="InterPro" id="IPR051465">
    <property type="entry name" value="Cell_Envelope_Struct_Comp"/>
</dbReference>
<evidence type="ECO:0000313" key="5">
    <source>
        <dbReference type="Proteomes" id="UP000606396"/>
    </source>
</evidence>
<dbReference type="InterPro" id="IPR047684">
    <property type="entry name" value="Por_som-like"/>
</dbReference>
<evidence type="ECO:0000256" key="2">
    <source>
        <dbReference type="RuleBase" id="RU363072"/>
    </source>
</evidence>
<organism evidence="4 5">
    <name type="scientific">Nostoc punctiforme FACHB-252</name>
    <dbReference type="NCBI Taxonomy" id="1357509"/>
    <lineage>
        <taxon>Bacteria</taxon>
        <taxon>Bacillati</taxon>
        <taxon>Cyanobacteriota</taxon>
        <taxon>Cyanophyceae</taxon>
        <taxon>Nostocales</taxon>
        <taxon>Nostocaceae</taxon>
        <taxon>Nostoc</taxon>
    </lineage>
</organism>
<dbReference type="EMBL" id="JACJTC010000006">
    <property type="protein sequence ID" value="MBD2611489.1"/>
    <property type="molecule type" value="Genomic_DNA"/>
</dbReference>
<evidence type="ECO:0000313" key="4">
    <source>
        <dbReference type="EMBL" id="MBD2611489.1"/>
    </source>
</evidence>
<comment type="similarity">
    <text evidence="1 2">Belongs to the OprB family.</text>
</comment>
<dbReference type="Proteomes" id="UP000606396">
    <property type="component" value="Unassembled WGS sequence"/>
</dbReference>
<proteinExistence type="inferred from homology"/>
<dbReference type="NCBIfam" id="NF033921">
    <property type="entry name" value="por_somb"/>
    <property type="match status" value="1"/>
</dbReference>
<dbReference type="PANTHER" id="PTHR43308:SF1">
    <property type="entry name" value="OUTER MEMBRANE PROTEIN ALPHA"/>
    <property type="match status" value="1"/>
</dbReference>
<dbReference type="Pfam" id="PF04966">
    <property type="entry name" value="OprB"/>
    <property type="match status" value="1"/>
</dbReference>
<gene>
    <name evidence="4" type="ORF">H6G94_09425</name>
</gene>
<keyword evidence="5" id="KW-1185">Reference proteome</keyword>
<dbReference type="PANTHER" id="PTHR43308">
    <property type="entry name" value="OUTER MEMBRANE PROTEIN ALPHA-RELATED"/>
    <property type="match status" value="1"/>
</dbReference>
<dbReference type="InterPro" id="IPR007049">
    <property type="entry name" value="Carb-sel_porin_OprB"/>
</dbReference>
<dbReference type="Gene3D" id="2.40.160.180">
    <property type="entry name" value="Carbohydrate-selective porin OprB"/>
    <property type="match status" value="1"/>
</dbReference>
<evidence type="ECO:0000256" key="1">
    <source>
        <dbReference type="ARBA" id="ARBA00008769"/>
    </source>
</evidence>
<accession>A0ABR8H7L7</accession>
<name>A0ABR8H7L7_NOSPU</name>